<gene>
    <name evidence="2" type="ORF">MPH_00076</name>
</gene>
<dbReference type="HOGENOM" id="CLU_1496500_0_0_1"/>
<reference evidence="2 3" key="1">
    <citation type="journal article" date="2012" name="BMC Genomics">
        <title>Tools to kill: Genome of one of the most destructive plant pathogenic fungi Macrophomina phaseolina.</title>
        <authorList>
            <person name="Islam M.S."/>
            <person name="Haque M.S."/>
            <person name="Islam M.M."/>
            <person name="Emdad E.M."/>
            <person name="Halim A."/>
            <person name="Hossen Q.M.M."/>
            <person name="Hossain M.Z."/>
            <person name="Ahmed B."/>
            <person name="Rahim S."/>
            <person name="Rahman M.S."/>
            <person name="Alam M.M."/>
            <person name="Hou S."/>
            <person name="Wan X."/>
            <person name="Saito J.A."/>
            <person name="Alam M."/>
        </authorList>
    </citation>
    <scope>NUCLEOTIDE SEQUENCE [LARGE SCALE GENOMIC DNA]</scope>
    <source>
        <strain evidence="2 3">MS6</strain>
    </source>
</reference>
<dbReference type="Proteomes" id="UP000007129">
    <property type="component" value="Unassembled WGS sequence"/>
</dbReference>
<dbReference type="InParanoid" id="K2S6Y7"/>
<evidence type="ECO:0000256" key="1">
    <source>
        <dbReference type="SAM" id="MobiDB-lite"/>
    </source>
</evidence>
<accession>K2S6Y7</accession>
<dbReference type="VEuPathDB" id="FungiDB:MPH_00076"/>
<evidence type="ECO:0000313" key="3">
    <source>
        <dbReference type="Proteomes" id="UP000007129"/>
    </source>
</evidence>
<sequence length="180" mass="20484">MTNSCDDVAQRGKEQVGEDIKSSVTAYSRQRKGWWQDGIPKAHRELSLLLVNKVHYVEANPLLYQKSTFCFKSSQSLYVSLTNISHSSKAATAKITLHADTVHGYVWQAKPPTSRLHLPAFSLLIGTTNLTYLELNVRYIEGKDLQKKEWNWEALAAQLFQMPSSGSKRWDGRRGMRTLE</sequence>
<proteinExistence type="predicted"/>
<feature type="compositionally biased region" description="Basic and acidic residues" evidence="1">
    <location>
        <begin position="8"/>
        <end position="21"/>
    </location>
</feature>
<feature type="region of interest" description="Disordered" evidence="1">
    <location>
        <begin position="1"/>
        <end position="22"/>
    </location>
</feature>
<name>K2S6Y7_MACPH</name>
<comment type="caution">
    <text evidence="2">The sequence shown here is derived from an EMBL/GenBank/DDBJ whole genome shotgun (WGS) entry which is preliminary data.</text>
</comment>
<evidence type="ECO:0000313" key="2">
    <source>
        <dbReference type="EMBL" id="EKG22608.1"/>
    </source>
</evidence>
<dbReference type="AlphaFoldDB" id="K2S6Y7"/>
<organism evidence="2 3">
    <name type="scientific">Macrophomina phaseolina (strain MS6)</name>
    <name type="common">Charcoal rot fungus</name>
    <dbReference type="NCBI Taxonomy" id="1126212"/>
    <lineage>
        <taxon>Eukaryota</taxon>
        <taxon>Fungi</taxon>
        <taxon>Dikarya</taxon>
        <taxon>Ascomycota</taxon>
        <taxon>Pezizomycotina</taxon>
        <taxon>Dothideomycetes</taxon>
        <taxon>Dothideomycetes incertae sedis</taxon>
        <taxon>Botryosphaeriales</taxon>
        <taxon>Botryosphaeriaceae</taxon>
        <taxon>Macrophomina</taxon>
    </lineage>
</organism>
<dbReference type="EMBL" id="AHHD01000006">
    <property type="protein sequence ID" value="EKG22608.1"/>
    <property type="molecule type" value="Genomic_DNA"/>
</dbReference>
<protein>
    <submittedName>
        <fullName evidence="2">Uncharacterized protein</fullName>
    </submittedName>
</protein>